<proteinExistence type="predicted"/>
<dbReference type="Gene3D" id="1.20.120.450">
    <property type="entry name" value="dinb family like domain"/>
    <property type="match status" value="1"/>
</dbReference>
<evidence type="ECO:0000313" key="4">
    <source>
        <dbReference type="Proteomes" id="UP000535890"/>
    </source>
</evidence>
<dbReference type="InterPro" id="IPR024344">
    <property type="entry name" value="MDMPI_metal-binding"/>
</dbReference>
<dbReference type="AlphaFoldDB" id="A0A7Y9J6R5"/>
<dbReference type="GO" id="GO:0046872">
    <property type="term" value="F:metal ion binding"/>
    <property type="evidence" value="ECO:0007669"/>
    <property type="project" value="InterPro"/>
</dbReference>
<evidence type="ECO:0000256" key="1">
    <source>
        <dbReference type="SAM" id="MobiDB-lite"/>
    </source>
</evidence>
<gene>
    <name evidence="3" type="ORF">BJ983_003759</name>
</gene>
<feature type="domain" description="Mycothiol-dependent maleylpyruvate isomerase metal-binding" evidence="2">
    <location>
        <begin position="13"/>
        <end position="102"/>
    </location>
</feature>
<accession>A0A7Y9J6R5</accession>
<evidence type="ECO:0000259" key="2">
    <source>
        <dbReference type="Pfam" id="PF11716"/>
    </source>
</evidence>
<organism evidence="3 4">
    <name type="scientific">Actinomycetospora corticicola</name>
    <dbReference type="NCBI Taxonomy" id="663602"/>
    <lineage>
        <taxon>Bacteria</taxon>
        <taxon>Bacillati</taxon>
        <taxon>Actinomycetota</taxon>
        <taxon>Actinomycetes</taxon>
        <taxon>Pseudonocardiales</taxon>
        <taxon>Pseudonocardiaceae</taxon>
        <taxon>Actinomycetospora</taxon>
    </lineage>
</organism>
<comment type="caution">
    <text evidence="3">The sequence shown here is derived from an EMBL/GenBank/DDBJ whole genome shotgun (WGS) entry which is preliminary data.</text>
</comment>
<keyword evidence="4" id="KW-1185">Reference proteome</keyword>
<dbReference type="Pfam" id="PF11716">
    <property type="entry name" value="MDMPI_N"/>
    <property type="match status" value="1"/>
</dbReference>
<feature type="region of interest" description="Disordered" evidence="1">
    <location>
        <begin position="113"/>
        <end position="136"/>
    </location>
</feature>
<dbReference type="Proteomes" id="UP000535890">
    <property type="component" value="Unassembled WGS sequence"/>
</dbReference>
<reference evidence="3 4" key="1">
    <citation type="submission" date="2020-07" db="EMBL/GenBank/DDBJ databases">
        <title>Sequencing the genomes of 1000 actinobacteria strains.</title>
        <authorList>
            <person name="Klenk H.-P."/>
        </authorList>
    </citation>
    <scope>NUCLEOTIDE SEQUENCE [LARGE SCALE GENOMIC DNA]</scope>
    <source>
        <strain evidence="3 4">DSM 45772</strain>
    </source>
</reference>
<evidence type="ECO:0000313" key="3">
    <source>
        <dbReference type="EMBL" id="NYD37657.1"/>
    </source>
</evidence>
<sequence>MTTVTTDLWPLIHTERAALAADLATLSDQQWEARSLCTAWTVEQTVAHLVAGASIGPLRWFRSVLGARGSFDRHNARRLAEHRGATSAETLARFGTGSTAGRARRGQWRCGSARSSCTAPTSGAPSGWSGTCPSRR</sequence>
<dbReference type="InterPro" id="IPR034660">
    <property type="entry name" value="DinB/YfiT-like"/>
</dbReference>
<dbReference type="RefSeq" id="WP_343054251.1">
    <property type="nucleotide sequence ID" value="NZ_BAABHP010000025.1"/>
</dbReference>
<dbReference type="SUPFAM" id="SSF109854">
    <property type="entry name" value="DinB/YfiT-like putative metalloenzymes"/>
    <property type="match status" value="1"/>
</dbReference>
<name>A0A7Y9J6R5_9PSEU</name>
<protein>
    <submittedName>
        <fullName evidence="3">Uncharacterized protein (TIGR03083 family)</fullName>
    </submittedName>
</protein>
<dbReference type="EMBL" id="JACCBN010000001">
    <property type="protein sequence ID" value="NYD37657.1"/>
    <property type="molecule type" value="Genomic_DNA"/>
</dbReference>